<dbReference type="AlphaFoldDB" id="A0A7X5HTH9"/>
<dbReference type="CDD" id="cd03241">
    <property type="entry name" value="ABC_RecN"/>
    <property type="match status" value="2"/>
</dbReference>
<organism evidence="12 13">
    <name type="scientific">Anaerotalea alkaliphila</name>
    <dbReference type="NCBI Taxonomy" id="2662126"/>
    <lineage>
        <taxon>Bacteria</taxon>
        <taxon>Bacillati</taxon>
        <taxon>Bacillota</taxon>
        <taxon>Clostridia</taxon>
        <taxon>Eubacteriales</taxon>
        <taxon>Anaerotalea</taxon>
    </lineage>
</organism>
<dbReference type="GO" id="GO:0043590">
    <property type="term" value="C:bacterial nucleoid"/>
    <property type="evidence" value="ECO:0007669"/>
    <property type="project" value="TreeGrafter"/>
</dbReference>
<proteinExistence type="inferred from homology"/>
<dbReference type="NCBIfam" id="TIGR00634">
    <property type="entry name" value="recN"/>
    <property type="match status" value="1"/>
</dbReference>
<dbReference type="Pfam" id="PF02463">
    <property type="entry name" value="SMC_N"/>
    <property type="match status" value="1"/>
</dbReference>
<dbReference type="EMBL" id="JAAEEH010000001">
    <property type="protein sequence ID" value="NDL66265.1"/>
    <property type="molecule type" value="Genomic_DNA"/>
</dbReference>
<dbReference type="GO" id="GO:0005524">
    <property type="term" value="F:ATP binding"/>
    <property type="evidence" value="ECO:0007669"/>
    <property type="project" value="UniProtKB-KW"/>
</dbReference>
<feature type="coiled-coil region" evidence="10">
    <location>
        <begin position="315"/>
        <end position="369"/>
    </location>
</feature>
<dbReference type="InterPro" id="IPR004604">
    <property type="entry name" value="DNA_recomb/repair_RecN"/>
</dbReference>
<comment type="caution">
    <text evidence="12">The sequence shown here is derived from an EMBL/GenBank/DDBJ whole genome shotgun (WGS) entry which is preliminary data.</text>
</comment>
<keyword evidence="5 9" id="KW-0227">DNA damage</keyword>
<keyword evidence="10" id="KW-0175">Coiled coil</keyword>
<dbReference type="Gene3D" id="3.40.50.300">
    <property type="entry name" value="P-loop containing nucleotide triphosphate hydrolases"/>
    <property type="match status" value="2"/>
</dbReference>
<dbReference type="RefSeq" id="WP_162368988.1">
    <property type="nucleotide sequence ID" value="NZ_JAAEEH010000001.1"/>
</dbReference>
<gene>
    <name evidence="12" type="primary">recN</name>
    <name evidence="12" type="ORF">GXN74_00705</name>
</gene>
<feature type="domain" description="RecF/RecN/SMC N-terminal" evidence="11">
    <location>
        <begin position="6"/>
        <end position="506"/>
    </location>
</feature>
<comment type="similarity">
    <text evidence="2 9">Belongs to the RecN family.</text>
</comment>
<keyword evidence="7 9" id="KW-0234">DNA repair</keyword>
<evidence type="ECO:0000256" key="6">
    <source>
        <dbReference type="ARBA" id="ARBA00022840"/>
    </source>
</evidence>
<evidence type="ECO:0000256" key="4">
    <source>
        <dbReference type="ARBA" id="ARBA00022741"/>
    </source>
</evidence>
<accession>A0A7X5HTH9</accession>
<evidence type="ECO:0000256" key="8">
    <source>
        <dbReference type="ARBA" id="ARBA00033408"/>
    </source>
</evidence>
<dbReference type="InterPro" id="IPR027417">
    <property type="entry name" value="P-loop_NTPase"/>
</dbReference>
<dbReference type="PIRSF" id="PIRSF003128">
    <property type="entry name" value="RecN"/>
    <property type="match status" value="1"/>
</dbReference>
<evidence type="ECO:0000256" key="9">
    <source>
        <dbReference type="PIRNR" id="PIRNR003128"/>
    </source>
</evidence>
<evidence type="ECO:0000256" key="7">
    <source>
        <dbReference type="ARBA" id="ARBA00023204"/>
    </source>
</evidence>
<dbReference type="GO" id="GO:0006310">
    <property type="term" value="P:DNA recombination"/>
    <property type="evidence" value="ECO:0007669"/>
    <property type="project" value="InterPro"/>
</dbReference>
<dbReference type="PANTHER" id="PTHR11059:SF0">
    <property type="entry name" value="DNA REPAIR PROTEIN RECN"/>
    <property type="match status" value="1"/>
</dbReference>
<name>A0A7X5HTH9_9FIRM</name>
<protein>
    <recommendedName>
        <fullName evidence="3 9">DNA repair protein RecN</fullName>
    </recommendedName>
    <alternativeName>
        <fullName evidence="8 9">Recombination protein N</fullName>
    </alternativeName>
</protein>
<keyword evidence="4" id="KW-0547">Nucleotide-binding</keyword>
<comment type="function">
    <text evidence="1 9">May be involved in recombinational repair of damaged DNA.</text>
</comment>
<dbReference type="Proteomes" id="UP000461585">
    <property type="component" value="Unassembled WGS sequence"/>
</dbReference>
<keyword evidence="13" id="KW-1185">Reference proteome</keyword>
<reference evidence="12 13" key="1">
    <citation type="submission" date="2020-01" db="EMBL/GenBank/DDBJ databases">
        <title>Anaeroalcalibacter tamaniensis gen. nov., sp. nov., moderately halophilic strictly anaerobic fermenter bacterium from mud volcano of Taman peninsula.</title>
        <authorList>
            <person name="Frolova A."/>
            <person name="Merkel A.Y."/>
            <person name="Slobodkin A.I."/>
        </authorList>
    </citation>
    <scope>NUCLEOTIDE SEQUENCE [LARGE SCALE GENOMIC DNA]</scope>
    <source>
        <strain evidence="12 13">F-3ap</strain>
    </source>
</reference>
<dbReference type="GO" id="GO:0009432">
    <property type="term" value="P:SOS response"/>
    <property type="evidence" value="ECO:0007669"/>
    <property type="project" value="TreeGrafter"/>
</dbReference>
<evidence type="ECO:0000256" key="2">
    <source>
        <dbReference type="ARBA" id="ARBA00009441"/>
    </source>
</evidence>
<evidence type="ECO:0000313" key="12">
    <source>
        <dbReference type="EMBL" id="NDL66265.1"/>
    </source>
</evidence>
<sequence>MLTYLHVKNIALIEEMEVDFAPGLNIMTGETGAGKSIIIGSMDAVLGGKASKESIGSYGEEALLELVFKTRSQALSQLLESLEIPFDGELVVTRKMHRNGRSVFRVNGEMLSQKPVRRIAEQIVDIHSQQEHQSLLDKGNHIRLLDRFLGAEGAGPLAAMEEAYRELQKLQKSVDLEMLDDEKRKREISFLAFEISELEEAALTPGEDKRLEERHRFVGHVQKIRESLSQASRLLLDGSLCQENLVQAMKQLEQVRGYAPEVENLARSLGEIDGLLTDFGRELHHYLDGVEVDEQELHALETRIDLVNLMKTKYGNTLEQILENLEEKKAAYEKLLHFEENLMATRKAIKAAEGRCRSIGEELSALRRQGAKRLAAEIGEALSSLNFKHAQFQVAIRKRPELGRLGVDDVEFMVSLNQGEDPKPLVKVASGGEVSRIMLALKSILAVCDEIETLVFDEIDIGISGMTAQKVGEKMKGLSKARQILCITHLPQIAAFADAHYVIEKESSQGKTTTRMRLLDAEEEVLEVGRMLSGPEITPAVLENAREMKGRTKRRRP</sequence>
<evidence type="ECO:0000256" key="10">
    <source>
        <dbReference type="SAM" id="Coils"/>
    </source>
</evidence>
<evidence type="ECO:0000259" key="11">
    <source>
        <dbReference type="Pfam" id="PF02463"/>
    </source>
</evidence>
<dbReference type="PANTHER" id="PTHR11059">
    <property type="entry name" value="DNA REPAIR PROTEIN RECN"/>
    <property type="match status" value="1"/>
</dbReference>
<evidence type="ECO:0000313" key="13">
    <source>
        <dbReference type="Proteomes" id="UP000461585"/>
    </source>
</evidence>
<dbReference type="InterPro" id="IPR003395">
    <property type="entry name" value="RecF/RecN/SMC_N"/>
</dbReference>
<evidence type="ECO:0000256" key="3">
    <source>
        <dbReference type="ARBA" id="ARBA00021315"/>
    </source>
</evidence>
<evidence type="ECO:0000256" key="5">
    <source>
        <dbReference type="ARBA" id="ARBA00022763"/>
    </source>
</evidence>
<dbReference type="GO" id="GO:0006281">
    <property type="term" value="P:DNA repair"/>
    <property type="evidence" value="ECO:0007669"/>
    <property type="project" value="UniProtKB-KW"/>
</dbReference>
<dbReference type="SUPFAM" id="SSF52540">
    <property type="entry name" value="P-loop containing nucleoside triphosphate hydrolases"/>
    <property type="match status" value="1"/>
</dbReference>
<evidence type="ECO:0000256" key="1">
    <source>
        <dbReference type="ARBA" id="ARBA00003618"/>
    </source>
</evidence>
<keyword evidence="6" id="KW-0067">ATP-binding</keyword>